<dbReference type="Pfam" id="PF02826">
    <property type="entry name" value="2-Hacid_dh_C"/>
    <property type="match status" value="1"/>
</dbReference>
<dbReference type="PROSITE" id="PS00671">
    <property type="entry name" value="D_2_HYDROXYACID_DH_3"/>
    <property type="match status" value="1"/>
</dbReference>
<dbReference type="PANTHER" id="PTHR43333">
    <property type="entry name" value="2-HACID_DH_C DOMAIN-CONTAINING PROTEIN"/>
    <property type="match status" value="1"/>
</dbReference>
<dbReference type="PANTHER" id="PTHR43333:SF1">
    <property type="entry name" value="D-ISOMER SPECIFIC 2-HYDROXYACID DEHYDROGENASE NAD-BINDING DOMAIN-CONTAINING PROTEIN"/>
    <property type="match status" value="1"/>
</dbReference>
<accession>A0A426RHB3</accession>
<name>A0A426RHB3_9FLAO</name>
<keyword evidence="2" id="KW-0520">NAD</keyword>
<evidence type="ECO:0000256" key="2">
    <source>
        <dbReference type="ARBA" id="ARBA00023027"/>
    </source>
</evidence>
<dbReference type="Gene3D" id="3.40.50.720">
    <property type="entry name" value="NAD(P)-binding Rossmann-like Domain"/>
    <property type="match status" value="2"/>
</dbReference>
<dbReference type="InterPro" id="IPR036291">
    <property type="entry name" value="NAD(P)-bd_dom_sf"/>
</dbReference>
<evidence type="ECO:0000259" key="3">
    <source>
        <dbReference type="Pfam" id="PF02826"/>
    </source>
</evidence>
<dbReference type="AlphaFoldDB" id="A0A426RHB3"/>
<reference evidence="5" key="1">
    <citation type="submission" date="2018-08" db="EMBL/GenBank/DDBJ databases">
        <authorList>
            <person name="Khan S.A."/>
            <person name="J S.E."/>
        </authorList>
    </citation>
    <scope>NUCLEOTIDE SEQUENCE [LARGE SCALE GENOMIC DNA]</scope>
    <source>
        <strain evidence="5">PoM-212</strain>
    </source>
</reference>
<dbReference type="GO" id="GO:0016616">
    <property type="term" value="F:oxidoreductase activity, acting on the CH-OH group of donors, NAD or NADP as acceptor"/>
    <property type="evidence" value="ECO:0007669"/>
    <property type="project" value="UniProtKB-ARBA"/>
</dbReference>
<organism evidence="4 5">
    <name type="scientific">Maribacter algicola</name>
    <dbReference type="NCBI Taxonomy" id="2498892"/>
    <lineage>
        <taxon>Bacteria</taxon>
        <taxon>Pseudomonadati</taxon>
        <taxon>Bacteroidota</taxon>
        <taxon>Flavobacteriia</taxon>
        <taxon>Flavobacteriales</taxon>
        <taxon>Flavobacteriaceae</taxon>
        <taxon>Maribacter</taxon>
    </lineage>
</organism>
<sequence length="309" mass="34840">MAIVIIRQDAKIEAWKKALKERNPSIEVYSYLEDHPKEKITMALIWKHPQGSLAPYPNLKCIASAGAGVDYIFEDALAPSTVPITRVVDPYLASDMSEHVLAVILAELKNFNTYKLQQVASEWNPRIYRRIKDVRVGIMGLGELGALTANDLVKFGFTVQGWSRSKKKLKNVETFAGKSELEAFLSMTEILVCLLPLTPETEGILNKDVFSKLPKDAYVINVARGGHVVDRDLLEALDREHLSGACLDVYHQEPLPKEHPFWTHPKIFMTPHYASVSDTDSVVPQILENYDRLRKGKELLNTVNIKKGY</sequence>
<dbReference type="SUPFAM" id="SSF52283">
    <property type="entry name" value="Formate/glycerate dehydrogenase catalytic domain-like"/>
    <property type="match status" value="1"/>
</dbReference>
<reference evidence="5" key="2">
    <citation type="submission" date="2018-12" db="EMBL/GenBank/DDBJ databases">
        <title>Maribacter lutimaris sp. nov., isolated from marine sediment.</title>
        <authorList>
            <person name="Kim K.K."/>
        </authorList>
    </citation>
    <scope>NUCLEOTIDE SEQUENCE [LARGE SCALE GENOMIC DNA]</scope>
    <source>
        <strain evidence="5">PoM-212</strain>
    </source>
</reference>
<evidence type="ECO:0000313" key="4">
    <source>
        <dbReference type="EMBL" id="RRQ48326.1"/>
    </source>
</evidence>
<proteinExistence type="predicted"/>
<dbReference type="RefSeq" id="WP_125223044.1">
    <property type="nucleotide sequence ID" value="NZ_QUSX01000002.1"/>
</dbReference>
<dbReference type="SUPFAM" id="SSF51735">
    <property type="entry name" value="NAD(P)-binding Rossmann-fold domains"/>
    <property type="match status" value="1"/>
</dbReference>
<evidence type="ECO:0000256" key="1">
    <source>
        <dbReference type="ARBA" id="ARBA00023002"/>
    </source>
</evidence>
<gene>
    <name evidence="4" type="ORF">DZC72_11445</name>
</gene>
<protein>
    <submittedName>
        <fullName evidence="4">Glyoxylate/hydroxypyruvate reductase A</fullName>
    </submittedName>
</protein>
<feature type="domain" description="D-isomer specific 2-hydroxyacid dehydrogenase NAD-binding" evidence="3">
    <location>
        <begin position="101"/>
        <end position="274"/>
    </location>
</feature>
<keyword evidence="5" id="KW-1185">Reference proteome</keyword>
<comment type="caution">
    <text evidence="4">The sequence shown here is derived from an EMBL/GenBank/DDBJ whole genome shotgun (WGS) entry which is preliminary data.</text>
</comment>
<dbReference type="CDD" id="cd12164">
    <property type="entry name" value="GDH_like_2"/>
    <property type="match status" value="1"/>
</dbReference>
<dbReference type="InterPro" id="IPR006140">
    <property type="entry name" value="D-isomer_DH_NAD-bd"/>
</dbReference>
<dbReference type="Proteomes" id="UP000286990">
    <property type="component" value="Unassembled WGS sequence"/>
</dbReference>
<evidence type="ECO:0000313" key="5">
    <source>
        <dbReference type="Proteomes" id="UP000286990"/>
    </source>
</evidence>
<dbReference type="GO" id="GO:0051287">
    <property type="term" value="F:NAD binding"/>
    <property type="evidence" value="ECO:0007669"/>
    <property type="project" value="InterPro"/>
</dbReference>
<keyword evidence="1" id="KW-0560">Oxidoreductase</keyword>
<dbReference type="OrthoDB" id="9805416at2"/>
<dbReference type="EMBL" id="QUSX01000002">
    <property type="protein sequence ID" value="RRQ48326.1"/>
    <property type="molecule type" value="Genomic_DNA"/>
</dbReference>
<dbReference type="InterPro" id="IPR029753">
    <property type="entry name" value="D-isomer_DH_CS"/>
</dbReference>